<evidence type="ECO:0000256" key="1">
    <source>
        <dbReference type="SAM" id="MobiDB-lite"/>
    </source>
</evidence>
<keyword evidence="3" id="KW-1185">Reference proteome</keyword>
<protein>
    <submittedName>
        <fullName evidence="2">Uncharacterized protein</fullName>
    </submittedName>
</protein>
<accession>A0A439DI27</accession>
<reference evidence="2 3" key="1">
    <citation type="submission" date="2018-12" db="EMBL/GenBank/DDBJ databases">
        <title>Draft genome sequence of Xylaria grammica IHI A82.</title>
        <authorList>
            <person name="Buettner E."/>
            <person name="Kellner H."/>
        </authorList>
    </citation>
    <scope>NUCLEOTIDE SEQUENCE [LARGE SCALE GENOMIC DNA]</scope>
    <source>
        <strain evidence="2 3">IHI A82</strain>
    </source>
</reference>
<dbReference type="AlphaFoldDB" id="A0A439DI27"/>
<evidence type="ECO:0000313" key="3">
    <source>
        <dbReference type="Proteomes" id="UP000286045"/>
    </source>
</evidence>
<feature type="region of interest" description="Disordered" evidence="1">
    <location>
        <begin position="54"/>
        <end position="102"/>
    </location>
</feature>
<organism evidence="2 3">
    <name type="scientific">Xylaria grammica</name>
    <dbReference type="NCBI Taxonomy" id="363999"/>
    <lineage>
        <taxon>Eukaryota</taxon>
        <taxon>Fungi</taxon>
        <taxon>Dikarya</taxon>
        <taxon>Ascomycota</taxon>
        <taxon>Pezizomycotina</taxon>
        <taxon>Sordariomycetes</taxon>
        <taxon>Xylariomycetidae</taxon>
        <taxon>Xylariales</taxon>
        <taxon>Xylariaceae</taxon>
        <taxon>Xylaria</taxon>
    </lineage>
</organism>
<dbReference type="EMBL" id="RYZI01000014">
    <property type="protein sequence ID" value="RWA14065.1"/>
    <property type="molecule type" value="Genomic_DNA"/>
</dbReference>
<sequence length="231" mass="26302">MSDEKQKARAAELMVQLKGAEYEERDAEVRRLAERGHQLNRSIQRKLAEAQQIIYGAAPGSPVSRDSEPRNRMSGREHRKGPRSPSPDDSESDDGRIDETYLTDDGGAVIEKQYQLINGHWALITFRKKLSEVDPYLLLELQAKHERKLAGVKGKRMERGRDVPELTHNPEPASPMGETEVHPEVSRWREASVTIDEKANVTSRGKSQGENHMVEDEEDLDIWLRIADEEE</sequence>
<comment type="caution">
    <text evidence="2">The sequence shown here is derived from an EMBL/GenBank/DDBJ whole genome shotgun (WGS) entry which is preliminary data.</text>
</comment>
<dbReference type="Proteomes" id="UP000286045">
    <property type="component" value="Unassembled WGS sequence"/>
</dbReference>
<feature type="region of interest" description="Disordered" evidence="1">
    <location>
        <begin position="162"/>
        <end position="214"/>
    </location>
</feature>
<name>A0A439DI27_9PEZI</name>
<feature type="compositionally biased region" description="Basic and acidic residues" evidence="1">
    <location>
        <begin position="65"/>
        <end position="76"/>
    </location>
</feature>
<feature type="compositionally biased region" description="Basic and acidic residues" evidence="1">
    <location>
        <begin position="179"/>
        <end position="199"/>
    </location>
</feature>
<evidence type="ECO:0000313" key="2">
    <source>
        <dbReference type="EMBL" id="RWA14065.1"/>
    </source>
</evidence>
<gene>
    <name evidence="2" type="ORF">EKO27_g1015</name>
</gene>
<proteinExistence type="predicted"/>